<proteinExistence type="predicted"/>
<gene>
    <name evidence="1" type="ORF">LOK49_LG04G00196</name>
</gene>
<sequence>MDDYREPEILLPSWISKNPFGMAESRLFIVSCFVAGLIGILTTAYTAYQWRRNINLSWMKAIARSKKNPKARSKELNRCSSGGFLSSITHGANGQGWQAMATMLERIIHGGFRVSDVERNVRSTDKGGHNNNNRFGFSSRKGDSEGNRSILQETGANRAVSYADVLKSRSSSSDGNNFFLEIRKMVVCTRMNFFDKWAQIEKELNRSFKTSIVLRPFQLNKAMFFAENSDEADYYVPHASHSHKIKGPFVLEKSAAELTFERGPNAFIGPRVSFSNPIEVSGPGLKRVIGCDGEDGLRCRSAMESTQFPPCDDVVDRSVGGLQGFNEGTETGIQELMEVIRTSEKQINEVEEGHFEIHEVLQNLEEYGSSASSESRSKGEISEDEQVDSDWDLNCFFNIDCTTLDENFGKVSEALHQVSSSITQGVAGSSFHGGLHALPDFSSSGGGVQDGLSSSLQSNSLCPVLDVSLVDTAVQGVIAIPRATVIESTLVSESLHANIAQGQVKDNQCRISKNHFDKGGQVFSGAKEETERWLNELSKYATCPIEESEIPHFLQLLQVMGLSLVRIKDMFGSGRVSNRSTRGSVVRKEGDSSKKGVRELRNLASSVNYERKSGAVRGDKIASSMRATIRSQSKKHKQGNETTADTGDSSSIADTSTESTSDTHHTVNGSHRMEESSNSSRSIGSVDEQHKGDTVKKLDSKPSFKRSSSIDQKDESQTVGLKQRYELIDLPPDARPLLVFINKKSGAQRGGSLRQRLNMLLNPVQVFELSSTQGPEVGLYLFGRVPHFRILVCGGDGSVGWVLNAIDKQNFVSPPPVAILPAGTGNDLARVLSWGGGLGSVERQGGLCTLLHHIEHAAVTILDRWKIVIIVTGVGCDAKVALEIHNLREENPEKFYNQFMNKVLYAREGAKTIMDRTFADLPWQIGVEVDGVEIEVPEDAEGVLVVNIGSYMGGVDLWQNEDETYDNFDPQSMHDKILEVVSISGTWHLGKLQVGLSRARRLAQGQSIKIQLFAALPVQIDGEPWLQQPCTLAITHHGQAFMLKRATEEPLGHAAAIITDVLENAETNRVINASQKRALLQEMALRLS</sequence>
<comment type="caution">
    <text evidence="1">The sequence shown here is derived from an EMBL/GenBank/DDBJ whole genome shotgun (WGS) entry which is preliminary data.</text>
</comment>
<dbReference type="Proteomes" id="UP001060215">
    <property type="component" value="Chromosome 2"/>
</dbReference>
<dbReference type="EMBL" id="CM045759">
    <property type="protein sequence ID" value="KAI8019446.1"/>
    <property type="molecule type" value="Genomic_DNA"/>
</dbReference>
<protein>
    <submittedName>
        <fullName evidence="1">Diacylglycerol kinase 1</fullName>
    </submittedName>
</protein>
<reference evidence="1 2" key="1">
    <citation type="journal article" date="2022" name="Plant J.">
        <title>Chromosome-level genome of Camellia lanceoleosa provides a valuable resource for understanding genome evolution and self-incompatibility.</title>
        <authorList>
            <person name="Gong W."/>
            <person name="Xiao S."/>
            <person name="Wang L."/>
            <person name="Liao Z."/>
            <person name="Chang Y."/>
            <person name="Mo W."/>
            <person name="Hu G."/>
            <person name="Li W."/>
            <person name="Zhao G."/>
            <person name="Zhu H."/>
            <person name="Hu X."/>
            <person name="Ji K."/>
            <person name="Xiang X."/>
            <person name="Song Q."/>
            <person name="Yuan D."/>
            <person name="Jin S."/>
            <person name="Zhang L."/>
        </authorList>
    </citation>
    <scope>NUCLEOTIDE SEQUENCE [LARGE SCALE GENOMIC DNA]</scope>
    <source>
        <strain evidence="1">SQ_2022a</strain>
    </source>
</reference>
<organism evidence="1 2">
    <name type="scientific">Camellia lanceoleosa</name>
    <dbReference type="NCBI Taxonomy" id="1840588"/>
    <lineage>
        <taxon>Eukaryota</taxon>
        <taxon>Viridiplantae</taxon>
        <taxon>Streptophyta</taxon>
        <taxon>Embryophyta</taxon>
        <taxon>Tracheophyta</taxon>
        <taxon>Spermatophyta</taxon>
        <taxon>Magnoliopsida</taxon>
        <taxon>eudicotyledons</taxon>
        <taxon>Gunneridae</taxon>
        <taxon>Pentapetalae</taxon>
        <taxon>asterids</taxon>
        <taxon>Ericales</taxon>
        <taxon>Theaceae</taxon>
        <taxon>Camellia</taxon>
    </lineage>
</organism>
<keyword evidence="1" id="KW-0808">Transferase</keyword>
<accession>A0ACC0I671</accession>
<evidence type="ECO:0000313" key="2">
    <source>
        <dbReference type="Proteomes" id="UP001060215"/>
    </source>
</evidence>
<keyword evidence="2" id="KW-1185">Reference proteome</keyword>
<keyword evidence="1" id="KW-0418">Kinase</keyword>
<evidence type="ECO:0000313" key="1">
    <source>
        <dbReference type="EMBL" id="KAI8019446.1"/>
    </source>
</evidence>
<name>A0ACC0I671_9ERIC</name>